<dbReference type="AlphaFoldDB" id="A0A4Y3IKZ8"/>
<keyword evidence="2" id="KW-1185">Reference proteome</keyword>
<comment type="caution">
    <text evidence="1">The sequence shown here is derived from an EMBL/GenBank/DDBJ whole genome shotgun (WGS) entry which is preliminary data.</text>
</comment>
<organism evidence="1 2">
    <name type="scientific">Vibrio comitans NBRC 102076</name>
    <dbReference type="NCBI Taxonomy" id="1219078"/>
    <lineage>
        <taxon>Bacteria</taxon>
        <taxon>Pseudomonadati</taxon>
        <taxon>Pseudomonadota</taxon>
        <taxon>Gammaproteobacteria</taxon>
        <taxon>Vibrionales</taxon>
        <taxon>Vibrionaceae</taxon>
        <taxon>Vibrio</taxon>
    </lineage>
</organism>
<evidence type="ECO:0000313" key="1">
    <source>
        <dbReference type="EMBL" id="GEA59424.1"/>
    </source>
</evidence>
<sequence length="58" mass="6811">MHSIMGAVLSHFKLDMINFKVNHVFTLKRKRGFKLRALVKREPRDLKTSLTINQIKGF</sequence>
<dbReference type="Proteomes" id="UP000318242">
    <property type="component" value="Unassembled WGS sequence"/>
</dbReference>
<accession>A0A4Y3IKZ8</accession>
<protein>
    <submittedName>
        <fullName evidence="1">Uncharacterized protein</fullName>
    </submittedName>
</protein>
<proteinExistence type="predicted"/>
<gene>
    <name evidence="1" type="ORF">VCO01S_06170</name>
</gene>
<name>A0A4Y3IKZ8_9VIBR</name>
<evidence type="ECO:0000313" key="2">
    <source>
        <dbReference type="Proteomes" id="UP000318242"/>
    </source>
</evidence>
<reference evidence="1 2" key="1">
    <citation type="submission" date="2019-06" db="EMBL/GenBank/DDBJ databases">
        <title>Whole genome shotgun sequence of Vibrio comitans NBRC 102076.</title>
        <authorList>
            <person name="Hosoyama A."/>
            <person name="Uohara A."/>
            <person name="Ohji S."/>
            <person name="Ichikawa N."/>
        </authorList>
    </citation>
    <scope>NUCLEOTIDE SEQUENCE [LARGE SCALE GENOMIC DNA]</scope>
    <source>
        <strain evidence="1 2">NBRC 102076</strain>
    </source>
</reference>
<dbReference type="EMBL" id="BJLH01000002">
    <property type="protein sequence ID" value="GEA59424.1"/>
    <property type="molecule type" value="Genomic_DNA"/>
</dbReference>